<keyword evidence="2" id="KW-0732">Signal</keyword>
<feature type="coiled-coil region" evidence="1">
    <location>
        <begin position="24"/>
        <end position="58"/>
    </location>
</feature>
<evidence type="ECO:0008006" key="5">
    <source>
        <dbReference type="Google" id="ProtNLM"/>
    </source>
</evidence>
<sequence length="462" mass="51161">MKIKYIAMAIAGLCCAQALATNTSSGIEQKLVELESRLASAEQRAANAEAQIQALQQQSVKTPPSATVSVQSEQAAAAAPQDVLPKLTLSGYGDLKIYGDVEFNMDAASRTGSLTSLHPTANSDWASGGNERWDINGRILLGFDGYRRMDNGYFAGFSAQPLADMTGSMNLDDAVFFFGQENDWKVKVGRFEAWDMFPLNQDTFVEYSGNTANDLYSDGYGYIYMMKEGRGRSDSGGSFLMSKTLGNWYFEVNTLLEDGSALFVDKQYHGAELVNDKNVAYVRPVIAWQNGRFSTAIAMESNLVNNAYGYRDSSGRWVDQSDRTGYGWTMTWNGQQTDPQDGVVVNLSTAYLDAVDETDFTAGVNALWHNVELGYIYAHNNIDRFDSATFDADCGGDCWVTDPGSYDIHTIHASYLFPNVMNMKNFNIYLGAYASWVESDPKEGNGSEDSRYGGRVRFKYYF</sequence>
<comment type="caution">
    <text evidence="3">The sequence shown here is derived from an EMBL/GenBank/DDBJ whole genome shotgun (WGS) entry which is preliminary data.</text>
</comment>
<evidence type="ECO:0000256" key="2">
    <source>
        <dbReference type="SAM" id="SignalP"/>
    </source>
</evidence>
<dbReference type="RefSeq" id="WP_038256906.1">
    <property type="nucleotide sequence ID" value="NZ_UAVL01000020.1"/>
</dbReference>
<feature type="chain" id="PRO_5044307022" description="Porin" evidence="2">
    <location>
        <begin position="21"/>
        <end position="462"/>
    </location>
</feature>
<organism evidence="3 4">
    <name type="scientific">Yokenella regensburgei</name>
    <dbReference type="NCBI Taxonomy" id="158877"/>
    <lineage>
        <taxon>Bacteria</taxon>
        <taxon>Pseudomonadati</taxon>
        <taxon>Pseudomonadota</taxon>
        <taxon>Gammaproteobacteria</taxon>
        <taxon>Enterobacterales</taxon>
        <taxon>Enterobacteriaceae</taxon>
        <taxon>Yokenella</taxon>
    </lineage>
</organism>
<gene>
    <name evidence="3" type="ORF">NCTC11967_04253</name>
</gene>
<dbReference type="InterPro" id="IPR016963">
    <property type="entry name" value="Glycoporin_RafY"/>
</dbReference>
<accession>A0AB38G236</accession>
<name>A0AB38G236_9ENTR</name>
<protein>
    <recommendedName>
        <fullName evidence="5">Porin</fullName>
    </recommendedName>
</protein>
<keyword evidence="1" id="KW-0175">Coiled coil</keyword>
<evidence type="ECO:0000313" key="3">
    <source>
        <dbReference type="EMBL" id="SQA65225.1"/>
    </source>
</evidence>
<feature type="signal peptide" evidence="2">
    <location>
        <begin position="1"/>
        <end position="20"/>
    </location>
</feature>
<evidence type="ECO:0000256" key="1">
    <source>
        <dbReference type="SAM" id="Coils"/>
    </source>
</evidence>
<dbReference type="Pfam" id="PF16966">
    <property type="entry name" value="Porin_8"/>
    <property type="match status" value="1"/>
</dbReference>
<dbReference type="EMBL" id="UAVL01000020">
    <property type="protein sequence ID" value="SQA65225.1"/>
    <property type="molecule type" value="Genomic_DNA"/>
</dbReference>
<dbReference type="AlphaFoldDB" id="A0AB38G236"/>
<evidence type="ECO:0000313" key="4">
    <source>
        <dbReference type="Proteomes" id="UP000251313"/>
    </source>
</evidence>
<reference evidence="3 4" key="1">
    <citation type="submission" date="2018-06" db="EMBL/GenBank/DDBJ databases">
        <authorList>
            <consortium name="Pathogen Informatics"/>
            <person name="Doyle S."/>
        </authorList>
    </citation>
    <scope>NUCLEOTIDE SEQUENCE [LARGE SCALE GENOMIC DNA]</scope>
    <source>
        <strain evidence="3 4">NCTC11967</strain>
    </source>
</reference>
<dbReference type="Proteomes" id="UP000251313">
    <property type="component" value="Unassembled WGS sequence"/>
</dbReference>
<proteinExistence type="predicted"/>